<feature type="transmembrane region" description="Helical" evidence="1">
    <location>
        <begin position="28"/>
        <end position="52"/>
    </location>
</feature>
<gene>
    <name evidence="2" type="ORF">QC761_0050960</name>
</gene>
<protein>
    <submittedName>
        <fullName evidence="2">Uncharacterized protein</fullName>
    </submittedName>
</protein>
<accession>A0ABR0FJX3</accession>
<keyword evidence="1" id="KW-1133">Transmembrane helix</keyword>
<keyword evidence="1" id="KW-0812">Transmembrane</keyword>
<keyword evidence="3" id="KW-1185">Reference proteome</keyword>
<reference evidence="2 3" key="1">
    <citation type="journal article" date="2023" name="bioRxiv">
        <title>High-quality genome assemblies of four members of thePodospora anserinaspecies complex.</title>
        <authorList>
            <person name="Ament-Velasquez S.L."/>
            <person name="Vogan A.A."/>
            <person name="Wallerman O."/>
            <person name="Hartmann F."/>
            <person name="Gautier V."/>
            <person name="Silar P."/>
            <person name="Giraud T."/>
            <person name="Johannesson H."/>
        </authorList>
    </citation>
    <scope>NUCLEOTIDE SEQUENCE [LARGE SCALE GENOMIC DNA]</scope>
    <source>
        <strain evidence="2 3">CBS 112042</strain>
    </source>
</reference>
<evidence type="ECO:0000256" key="1">
    <source>
        <dbReference type="SAM" id="Phobius"/>
    </source>
</evidence>
<sequence>MSKFRPQSPVLLANAQTRKSGLASNVGIIPFAMTTGTKSTLMVLVLGVLTTVHTERLTRQLLNVLNVSSARGGLRKNKQNYSILMRNHVLWCEQEQQ</sequence>
<organism evidence="2 3">
    <name type="scientific">Podospora bellae-mahoneyi</name>
    <dbReference type="NCBI Taxonomy" id="2093777"/>
    <lineage>
        <taxon>Eukaryota</taxon>
        <taxon>Fungi</taxon>
        <taxon>Dikarya</taxon>
        <taxon>Ascomycota</taxon>
        <taxon>Pezizomycotina</taxon>
        <taxon>Sordariomycetes</taxon>
        <taxon>Sordariomycetidae</taxon>
        <taxon>Sordariales</taxon>
        <taxon>Podosporaceae</taxon>
        <taxon>Podospora</taxon>
    </lineage>
</organism>
<name>A0ABR0FJX3_9PEZI</name>
<dbReference type="Proteomes" id="UP001322138">
    <property type="component" value="Unassembled WGS sequence"/>
</dbReference>
<comment type="caution">
    <text evidence="2">The sequence shown here is derived from an EMBL/GenBank/DDBJ whole genome shotgun (WGS) entry which is preliminary data.</text>
</comment>
<proteinExistence type="predicted"/>
<dbReference type="GeneID" id="87891656"/>
<dbReference type="RefSeq" id="XP_062733249.1">
    <property type="nucleotide sequence ID" value="XM_062872477.1"/>
</dbReference>
<keyword evidence="1" id="KW-0472">Membrane</keyword>
<dbReference type="EMBL" id="JAFFGZ010000005">
    <property type="protein sequence ID" value="KAK4644273.1"/>
    <property type="molecule type" value="Genomic_DNA"/>
</dbReference>
<evidence type="ECO:0000313" key="3">
    <source>
        <dbReference type="Proteomes" id="UP001322138"/>
    </source>
</evidence>
<evidence type="ECO:0000313" key="2">
    <source>
        <dbReference type="EMBL" id="KAK4644273.1"/>
    </source>
</evidence>